<dbReference type="PANTHER" id="PTHR33908:SF11">
    <property type="entry name" value="MEMBRANE PROTEIN"/>
    <property type="match status" value="1"/>
</dbReference>
<dbReference type="Pfam" id="PF13231">
    <property type="entry name" value="PMT_2"/>
    <property type="match status" value="1"/>
</dbReference>
<dbReference type="PANTHER" id="PTHR33908">
    <property type="entry name" value="MANNOSYLTRANSFERASE YKCB-RELATED"/>
    <property type="match status" value="1"/>
</dbReference>
<evidence type="ECO:0000256" key="5">
    <source>
        <dbReference type="ARBA" id="ARBA00022692"/>
    </source>
</evidence>
<comment type="caution">
    <text evidence="10">The sequence shown here is derived from an EMBL/GenBank/DDBJ whole genome shotgun (WGS) entry which is preliminary data.</text>
</comment>
<feature type="transmembrane region" description="Helical" evidence="8">
    <location>
        <begin position="80"/>
        <end position="98"/>
    </location>
</feature>
<feature type="transmembrane region" description="Helical" evidence="8">
    <location>
        <begin position="485"/>
        <end position="508"/>
    </location>
</feature>
<gene>
    <name evidence="10" type="ORF">QUW08_00920</name>
</gene>
<name>A0ABT7ULW7_9FIRM</name>
<feature type="transmembrane region" description="Helical" evidence="8">
    <location>
        <begin position="429"/>
        <end position="449"/>
    </location>
</feature>
<protein>
    <submittedName>
        <fullName evidence="10">Glycosyltransferase family 39 protein</fullName>
        <ecNumber evidence="10">2.4.-.-</ecNumber>
    </submittedName>
</protein>
<evidence type="ECO:0000256" key="4">
    <source>
        <dbReference type="ARBA" id="ARBA00022679"/>
    </source>
</evidence>
<reference evidence="10 11" key="3">
    <citation type="submission" date="2023-06" db="EMBL/GenBank/DDBJ databases">
        <authorList>
            <person name="Zeman M."/>
            <person name="Kubasova T."/>
            <person name="Jahodarova E."/>
            <person name="Nykrynova M."/>
            <person name="Rychlik I."/>
        </authorList>
    </citation>
    <scope>NUCLEOTIDE SEQUENCE [LARGE SCALE GENOMIC DNA]</scope>
    <source>
        <strain evidence="10 11">ET340</strain>
    </source>
</reference>
<dbReference type="EC" id="2.4.-.-" evidence="10"/>
<evidence type="ECO:0000256" key="8">
    <source>
        <dbReference type="SAM" id="Phobius"/>
    </source>
</evidence>
<evidence type="ECO:0000259" key="9">
    <source>
        <dbReference type="Pfam" id="PF13231"/>
    </source>
</evidence>
<dbReference type="InterPro" id="IPR050297">
    <property type="entry name" value="LipidA_mod_glycosyltrf_83"/>
</dbReference>
<evidence type="ECO:0000256" key="3">
    <source>
        <dbReference type="ARBA" id="ARBA00022676"/>
    </source>
</evidence>
<accession>A0ABT7ULW7</accession>
<reference evidence="11" key="2">
    <citation type="submission" date="2023-06" db="EMBL/GenBank/DDBJ databases">
        <title>Identification and characterization of horizontal gene transfer across gut microbiota members of farm animals based on homology search.</title>
        <authorList>
            <person name="Zeman M."/>
            <person name="Kubasova T."/>
            <person name="Jahodarova E."/>
            <person name="Nykrynova M."/>
            <person name="Rychlik I."/>
        </authorList>
    </citation>
    <scope>NUCLEOTIDE SEQUENCE [LARGE SCALE GENOMIC DNA]</scope>
    <source>
        <strain evidence="11">ET340</strain>
    </source>
</reference>
<evidence type="ECO:0000256" key="6">
    <source>
        <dbReference type="ARBA" id="ARBA00022989"/>
    </source>
</evidence>
<dbReference type="Proteomes" id="UP001529380">
    <property type="component" value="Unassembled WGS sequence"/>
</dbReference>
<keyword evidence="7 8" id="KW-0472">Membrane</keyword>
<dbReference type="EMBL" id="JAUDCL010000001">
    <property type="protein sequence ID" value="MDM8199874.1"/>
    <property type="molecule type" value="Genomic_DNA"/>
</dbReference>
<evidence type="ECO:0000256" key="2">
    <source>
        <dbReference type="ARBA" id="ARBA00022475"/>
    </source>
</evidence>
<dbReference type="GO" id="GO:0016757">
    <property type="term" value="F:glycosyltransferase activity"/>
    <property type="evidence" value="ECO:0007669"/>
    <property type="project" value="UniProtKB-KW"/>
</dbReference>
<feature type="transmembrane region" description="Helical" evidence="8">
    <location>
        <begin position="240"/>
        <end position="268"/>
    </location>
</feature>
<proteinExistence type="predicted"/>
<dbReference type="InterPro" id="IPR038731">
    <property type="entry name" value="RgtA/B/C-like"/>
</dbReference>
<evidence type="ECO:0000256" key="7">
    <source>
        <dbReference type="ARBA" id="ARBA00023136"/>
    </source>
</evidence>
<feature type="transmembrane region" description="Helical" evidence="8">
    <location>
        <begin position="280"/>
        <end position="301"/>
    </location>
</feature>
<evidence type="ECO:0000313" key="10">
    <source>
        <dbReference type="EMBL" id="MDM8199874.1"/>
    </source>
</evidence>
<feature type="transmembrane region" description="Helical" evidence="8">
    <location>
        <begin position="164"/>
        <end position="185"/>
    </location>
</feature>
<feature type="transmembrane region" description="Helical" evidence="8">
    <location>
        <begin position="206"/>
        <end position="228"/>
    </location>
</feature>
<keyword evidence="4 10" id="KW-0808">Transferase</keyword>
<keyword evidence="2" id="KW-1003">Cell membrane</keyword>
<organism evidence="10 11">
    <name type="scientific">Allofournierella massiliensis</name>
    <dbReference type="NCBI Taxonomy" id="1650663"/>
    <lineage>
        <taxon>Bacteria</taxon>
        <taxon>Bacillati</taxon>
        <taxon>Bacillota</taxon>
        <taxon>Clostridia</taxon>
        <taxon>Eubacteriales</taxon>
        <taxon>Oscillospiraceae</taxon>
        <taxon>Allofournierella</taxon>
    </lineage>
</organism>
<keyword evidence="3 10" id="KW-0328">Glycosyltransferase</keyword>
<feature type="transmembrane region" description="Helical" evidence="8">
    <location>
        <begin position="7"/>
        <end position="35"/>
    </location>
</feature>
<keyword evidence="11" id="KW-1185">Reference proteome</keyword>
<sequence length="520" mass="57566">MEKYRDLFCRLCCGAAMFLCAVALLGLTKWGLSYISFMGEDELVGFYEISLTDRLWGVAAIVAAAAALGWLARGERVMRVITAAGVCLTAGQALFWLWCTKAKPFADSLFCLQAAQGAVQGDWSAFQQGGYMYRYPFQSGLVALEEAVLRLAGSWDAALVWLRWINFLALMLLAVSVCRIAFHLFGAKAQMVASVLLACSVPVARYVFFLYGNLLSTALGFAAVWAALRWLDTRKHRFGLASAGLLAAAMTIKSTALIMLVAIAIVAVLDSIRTGRWRQLLAVAAAVVFAFLPGKGLQYWYSLRSRVPVQPGTATVVWLVMGLDSRPEQYEFAPGWHTADKRSEKAYENAGFDYERMKQEQTQELKEQLRYWVNNPSQAKTFLRQKTVSQWLDPGFGSWLYLRRNTEPVHAQDYQEQLFAQGWNEGLNPFLGCLQTAVYLLGLVGAVRLMLRPSPASILPALVFFGGVFYLTLSEGKSQYAVSFYPMLLPVAALGAGTLQAGCGLLAARIKKMRREKTCP</sequence>
<dbReference type="RefSeq" id="WP_289598576.1">
    <property type="nucleotide sequence ID" value="NZ_JAUDCL010000001.1"/>
</dbReference>
<reference evidence="10 11" key="1">
    <citation type="submission" date="2023-06" db="EMBL/GenBank/DDBJ databases">
        <title>Identification and characterization of horizontal gene transfer across gut microbiota members of farm animals based on homology search.</title>
        <authorList>
            <person name="Schwarzerova J."/>
            <person name="Nykrynova M."/>
            <person name="Jureckova K."/>
            <person name="Cejkova D."/>
            <person name="Rychlik I."/>
        </authorList>
    </citation>
    <scope>NUCLEOTIDE SEQUENCE [LARGE SCALE GENOMIC DNA]</scope>
    <source>
        <strain evidence="10 11">ET340</strain>
    </source>
</reference>
<evidence type="ECO:0000313" key="11">
    <source>
        <dbReference type="Proteomes" id="UP001529380"/>
    </source>
</evidence>
<evidence type="ECO:0000256" key="1">
    <source>
        <dbReference type="ARBA" id="ARBA00004651"/>
    </source>
</evidence>
<keyword evidence="6 8" id="KW-1133">Transmembrane helix</keyword>
<feature type="domain" description="Glycosyltransferase RgtA/B/C/D-like" evidence="9">
    <location>
        <begin position="162"/>
        <end position="290"/>
    </location>
</feature>
<keyword evidence="5 8" id="KW-0812">Transmembrane</keyword>
<comment type="subcellular location">
    <subcellularLocation>
        <location evidence="1">Cell membrane</location>
        <topology evidence="1">Multi-pass membrane protein</topology>
    </subcellularLocation>
</comment>
<feature type="transmembrane region" description="Helical" evidence="8">
    <location>
        <begin position="456"/>
        <end position="473"/>
    </location>
</feature>
<feature type="transmembrane region" description="Helical" evidence="8">
    <location>
        <begin position="55"/>
        <end position="73"/>
    </location>
</feature>